<sequence length="65" mass="7277">METVFFARINAGLHFSHILPHSRADVARFGEEIFSEFRNVTAGNAEGVVHHEDLPVSDVALRQCQ</sequence>
<proteinExistence type="predicted"/>
<accession>A0A376ZNI6</accession>
<evidence type="ECO:0000313" key="1">
    <source>
        <dbReference type="EMBL" id="STK65138.1"/>
    </source>
</evidence>
<dbReference type="EMBL" id="UGEB01000001">
    <property type="protein sequence ID" value="STK65138.1"/>
    <property type="molecule type" value="Genomic_DNA"/>
</dbReference>
<reference evidence="1 2" key="1">
    <citation type="submission" date="2018-06" db="EMBL/GenBank/DDBJ databases">
        <authorList>
            <consortium name="Pathogen Informatics"/>
            <person name="Doyle S."/>
        </authorList>
    </citation>
    <scope>NUCLEOTIDE SEQUENCE [LARGE SCALE GENOMIC DNA]</scope>
    <source>
        <strain evidence="1 2">NCTC8179</strain>
    </source>
</reference>
<evidence type="ECO:0000313" key="2">
    <source>
        <dbReference type="Proteomes" id="UP000255543"/>
    </source>
</evidence>
<gene>
    <name evidence="1" type="ORF">NCTC8179_01334</name>
</gene>
<organism evidence="1 2">
    <name type="scientific">Escherichia coli</name>
    <dbReference type="NCBI Taxonomy" id="562"/>
    <lineage>
        <taxon>Bacteria</taxon>
        <taxon>Pseudomonadati</taxon>
        <taxon>Pseudomonadota</taxon>
        <taxon>Gammaproteobacteria</taxon>
        <taxon>Enterobacterales</taxon>
        <taxon>Enterobacteriaceae</taxon>
        <taxon>Escherichia</taxon>
    </lineage>
</organism>
<dbReference type="Proteomes" id="UP000255543">
    <property type="component" value="Unassembled WGS sequence"/>
</dbReference>
<protein>
    <submittedName>
        <fullName evidence="1">Uncharacterized protein</fullName>
    </submittedName>
</protein>
<dbReference type="AlphaFoldDB" id="A0A376ZNI6"/>
<name>A0A376ZNI6_ECOLX</name>